<organism evidence="3 4">
    <name type="scientific">Roseisolibacter agri</name>
    <dbReference type="NCBI Taxonomy" id="2014610"/>
    <lineage>
        <taxon>Bacteria</taxon>
        <taxon>Pseudomonadati</taxon>
        <taxon>Gemmatimonadota</taxon>
        <taxon>Gemmatimonadia</taxon>
        <taxon>Gemmatimonadales</taxon>
        <taxon>Gemmatimonadaceae</taxon>
        <taxon>Roseisolibacter</taxon>
    </lineage>
</organism>
<dbReference type="Pfam" id="PF00149">
    <property type="entry name" value="Metallophos"/>
    <property type="match status" value="1"/>
</dbReference>
<dbReference type="PANTHER" id="PTHR42850:SF7">
    <property type="entry name" value="BIS(5'-NUCLEOSYL)-TETRAPHOSPHATASE PRPE [ASYMMETRICAL]"/>
    <property type="match status" value="1"/>
</dbReference>
<dbReference type="SUPFAM" id="SSF56300">
    <property type="entry name" value="Metallo-dependent phosphatases"/>
    <property type="match status" value="1"/>
</dbReference>
<keyword evidence="4" id="KW-1185">Reference proteome</keyword>
<dbReference type="InterPro" id="IPR050126">
    <property type="entry name" value="Ap4A_hydrolase"/>
</dbReference>
<name>A0AA37QK99_9BACT</name>
<dbReference type="Pfam" id="PF13671">
    <property type="entry name" value="AAA_33"/>
    <property type="match status" value="1"/>
</dbReference>
<reference evidence="3" key="1">
    <citation type="submission" date="2022-08" db="EMBL/GenBank/DDBJ databases">
        <title>Draft genome sequencing of Roseisolibacter agri AW1220.</title>
        <authorList>
            <person name="Tobiishi Y."/>
            <person name="Tonouchi A."/>
        </authorList>
    </citation>
    <scope>NUCLEOTIDE SEQUENCE</scope>
    <source>
        <strain evidence="3">AW1220</strain>
    </source>
</reference>
<dbReference type="Gene3D" id="3.40.50.300">
    <property type="entry name" value="P-loop containing nucleotide triphosphate hydrolases"/>
    <property type="match status" value="1"/>
</dbReference>
<dbReference type="RefSeq" id="WP_284352506.1">
    <property type="nucleotide sequence ID" value="NZ_BRXS01000007.1"/>
</dbReference>
<dbReference type="EMBL" id="BRXS01000007">
    <property type="protein sequence ID" value="GLC28080.1"/>
    <property type="molecule type" value="Genomic_DNA"/>
</dbReference>
<feature type="compositionally biased region" description="Basic and acidic residues" evidence="1">
    <location>
        <begin position="442"/>
        <end position="454"/>
    </location>
</feature>
<dbReference type="CDD" id="cd07423">
    <property type="entry name" value="MPP_Prp_like"/>
    <property type="match status" value="1"/>
</dbReference>
<dbReference type="Proteomes" id="UP001161325">
    <property type="component" value="Unassembled WGS sequence"/>
</dbReference>
<dbReference type="GO" id="GO:0016791">
    <property type="term" value="F:phosphatase activity"/>
    <property type="evidence" value="ECO:0007669"/>
    <property type="project" value="TreeGrafter"/>
</dbReference>
<comment type="caution">
    <text evidence="3">The sequence shown here is derived from an EMBL/GenBank/DDBJ whole genome shotgun (WGS) entry which is preliminary data.</text>
</comment>
<sequence length="462" mass="50429">MDLRIPDPSLVLLVGPTSSGKSTFARAHFARTEVVSSDACRAAVSDDENDQTATDAAFAVLHLIVAKRLERPRLTVVDATNVRPSARAPLLELARRCHLPTAVIVLDLPEAVCETRRAAREDRDADADVLLRQREQLHRGLDGLAAEGHAVVHVLRSPDAVAAVRIVREPLPTDRRVERGPFDVIGDVHGCTDELEELLARLGYVHGEHAGAREAGGWRHPEGRRVVFVGDLVDRGPRVADALRIGMDMVRAGSAFMVPGNHDDKLLRKLEGRTVHVAHGLEETLAELAQAPPAFSAEVRAFLAGLPSHLVLDGGALVVAHGGLPQGLHGRDSRRVRDRALFGETTGVPDADGLPVRVDWAARYSGRALVVFGHTPVLEPRWRNETVDIDTGCVFGGALTALRWPERELVSVPARRAYAVPARAIVADPFVAPEVVRRRERELREAERARRGDPSARQSTRW</sequence>
<dbReference type="InterPro" id="IPR029052">
    <property type="entry name" value="Metallo-depent_PP-like"/>
</dbReference>
<proteinExistence type="predicted"/>
<evidence type="ECO:0000259" key="2">
    <source>
        <dbReference type="Pfam" id="PF00149"/>
    </source>
</evidence>
<gene>
    <name evidence="3" type="ORF">rosag_45930</name>
</gene>
<dbReference type="Gene3D" id="3.60.21.10">
    <property type="match status" value="1"/>
</dbReference>
<evidence type="ECO:0000256" key="1">
    <source>
        <dbReference type="SAM" id="MobiDB-lite"/>
    </source>
</evidence>
<evidence type="ECO:0000313" key="3">
    <source>
        <dbReference type="EMBL" id="GLC28080.1"/>
    </source>
</evidence>
<dbReference type="GO" id="GO:0005737">
    <property type="term" value="C:cytoplasm"/>
    <property type="evidence" value="ECO:0007669"/>
    <property type="project" value="TreeGrafter"/>
</dbReference>
<dbReference type="PANTHER" id="PTHR42850">
    <property type="entry name" value="METALLOPHOSPHOESTERASE"/>
    <property type="match status" value="1"/>
</dbReference>
<feature type="domain" description="Calcineurin-like phosphoesterase" evidence="2">
    <location>
        <begin position="181"/>
        <end position="378"/>
    </location>
</feature>
<dbReference type="InterPro" id="IPR041780">
    <property type="entry name" value="MPP_PrpE-like"/>
</dbReference>
<evidence type="ECO:0000313" key="4">
    <source>
        <dbReference type="Proteomes" id="UP001161325"/>
    </source>
</evidence>
<dbReference type="SUPFAM" id="SSF52540">
    <property type="entry name" value="P-loop containing nucleoside triphosphate hydrolases"/>
    <property type="match status" value="1"/>
</dbReference>
<protein>
    <recommendedName>
        <fullName evidence="2">Calcineurin-like phosphoesterase domain-containing protein</fullName>
    </recommendedName>
</protein>
<dbReference type="AlphaFoldDB" id="A0AA37QK99"/>
<dbReference type="InterPro" id="IPR027417">
    <property type="entry name" value="P-loop_NTPase"/>
</dbReference>
<accession>A0AA37QK99</accession>
<feature type="region of interest" description="Disordered" evidence="1">
    <location>
        <begin position="442"/>
        <end position="462"/>
    </location>
</feature>
<dbReference type="InterPro" id="IPR004843">
    <property type="entry name" value="Calcineurin-like_PHP"/>
</dbReference>